<dbReference type="PANTHER" id="PTHR13847:SF289">
    <property type="entry name" value="GLYCINE OXIDASE"/>
    <property type="match status" value="1"/>
</dbReference>
<dbReference type="InterPro" id="IPR036188">
    <property type="entry name" value="FAD/NAD-bd_sf"/>
</dbReference>
<evidence type="ECO:0000259" key="2">
    <source>
        <dbReference type="Pfam" id="PF01266"/>
    </source>
</evidence>
<dbReference type="PANTHER" id="PTHR13847">
    <property type="entry name" value="SARCOSINE DEHYDROGENASE-RELATED"/>
    <property type="match status" value="1"/>
</dbReference>
<dbReference type="SUPFAM" id="SSF51905">
    <property type="entry name" value="FAD/NAD(P)-binding domain"/>
    <property type="match status" value="1"/>
</dbReference>
<dbReference type="STRING" id="639004.SAMN04488239_105252"/>
<evidence type="ECO:0000256" key="1">
    <source>
        <dbReference type="ARBA" id="ARBA00023002"/>
    </source>
</evidence>
<feature type="domain" description="FAD dependent oxidoreductase" evidence="2">
    <location>
        <begin position="2"/>
        <end position="331"/>
    </location>
</feature>
<dbReference type="RefSeq" id="WP_093030163.1">
    <property type="nucleotide sequence ID" value="NZ_FMZV01000005.1"/>
</dbReference>
<name>A0A1G6SFW7_9RHOB</name>
<evidence type="ECO:0000313" key="3">
    <source>
        <dbReference type="EMBL" id="SDD15047.1"/>
    </source>
</evidence>
<keyword evidence="4" id="KW-1185">Reference proteome</keyword>
<dbReference type="GO" id="GO:0005737">
    <property type="term" value="C:cytoplasm"/>
    <property type="evidence" value="ECO:0007669"/>
    <property type="project" value="TreeGrafter"/>
</dbReference>
<proteinExistence type="predicted"/>
<organism evidence="3 4">
    <name type="scientific">Ruegeria marina</name>
    <dbReference type="NCBI Taxonomy" id="639004"/>
    <lineage>
        <taxon>Bacteria</taxon>
        <taxon>Pseudomonadati</taxon>
        <taxon>Pseudomonadota</taxon>
        <taxon>Alphaproteobacteria</taxon>
        <taxon>Rhodobacterales</taxon>
        <taxon>Roseobacteraceae</taxon>
        <taxon>Ruegeria</taxon>
    </lineage>
</organism>
<dbReference type="GO" id="GO:0016491">
    <property type="term" value="F:oxidoreductase activity"/>
    <property type="evidence" value="ECO:0007669"/>
    <property type="project" value="UniProtKB-KW"/>
</dbReference>
<gene>
    <name evidence="3" type="ORF">SAMN04488239_105252</name>
</gene>
<dbReference type="Proteomes" id="UP000199628">
    <property type="component" value="Unassembled WGS sequence"/>
</dbReference>
<reference evidence="4" key="1">
    <citation type="submission" date="2016-10" db="EMBL/GenBank/DDBJ databases">
        <authorList>
            <person name="Varghese N."/>
            <person name="Submissions S."/>
        </authorList>
    </citation>
    <scope>NUCLEOTIDE SEQUENCE [LARGE SCALE GENOMIC DNA]</scope>
    <source>
        <strain evidence="4">CGMCC 1.9108</strain>
    </source>
</reference>
<evidence type="ECO:0000313" key="4">
    <source>
        <dbReference type="Proteomes" id="UP000199628"/>
    </source>
</evidence>
<accession>A0A1G6SFW7</accession>
<dbReference type="AlphaFoldDB" id="A0A1G6SFW7"/>
<protein>
    <submittedName>
        <fullName evidence="3">Glycine/D-amino acid oxidase</fullName>
    </submittedName>
</protein>
<keyword evidence="1" id="KW-0560">Oxidoreductase</keyword>
<dbReference type="Pfam" id="PF01266">
    <property type="entry name" value="DAO"/>
    <property type="match status" value="1"/>
</dbReference>
<dbReference type="InterPro" id="IPR006076">
    <property type="entry name" value="FAD-dep_OxRdtase"/>
</dbReference>
<dbReference type="Gene3D" id="3.30.9.10">
    <property type="entry name" value="D-Amino Acid Oxidase, subunit A, domain 2"/>
    <property type="match status" value="1"/>
</dbReference>
<dbReference type="Gene3D" id="3.50.50.60">
    <property type="entry name" value="FAD/NAD(P)-binding domain"/>
    <property type="match status" value="1"/>
</dbReference>
<sequence>MHVVVIGAGIVGASIADQLAARGARVTVFDRAGPGAGASGMSFGWINAAASESDTYFRFRLAAVARFRALCDTLDLSDAVTWNGCIWWEDEGDAFDVHLDAMARWGYDVSLIGPDEFTRLEPNVANPPERAIWCPSEGAAEPDKVARALLRRAAANGARLILGREVTGLLRTGDQVTGVQTDLGPMSADLVVVAAGIRSGALTGLPMNNRPGLILRTAPVAPVISRIVMSSDIHFRQASDGRLYLGEIFSGGIATETLDFASDLIDELMDRLRRRLPDVADLHLEQAALGTRPVPADGFPAIGPVPGHDGLYLATMHSGVTLGPLVGELVARDVLEQDSDPLLAPYRPNRLF</sequence>
<dbReference type="OrthoDB" id="8993739at2"/>
<dbReference type="EMBL" id="FMZV01000005">
    <property type="protein sequence ID" value="SDD15047.1"/>
    <property type="molecule type" value="Genomic_DNA"/>
</dbReference>